<evidence type="ECO:0000256" key="5">
    <source>
        <dbReference type="ARBA" id="ARBA00023014"/>
    </source>
</evidence>
<protein>
    <recommendedName>
        <fullName evidence="6">Iron-sulfur cluster carrier protein</fullName>
    </recommendedName>
</protein>
<dbReference type="InterPro" id="IPR044304">
    <property type="entry name" value="NUBPL-like"/>
</dbReference>
<comment type="function">
    <text evidence="6">Binds and transfers iron-sulfur (Fe-S) clusters to target apoproteins. Can hydrolyze ATP.</text>
</comment>
<dbReference type="GO" id="GO:0046872">
    <property type="term" value="F:metal ion binding"/>
    <property type="evidence" value="ECO:0007669"/>
    <property type="project" value="UniProtKB-KW"/>
</dbReference>
<sequence length="280" mass="30839">MSNCDNCPSKGNCNSDESTCSRIFPKYGKIKKIIGVISGKGGVGKSTVTGILAVQLKKAGYKVGVLDADITGPSMPRFFGINEKRADMIPISQEDIKFLPVETPLGIKVISLNLLTEEEEEPVIWRGPLITGVLTQMYTDTQWDDLDYLLIDMPPGTGDIALTIMQSLPVDGMVIVSTPQDMVSMIVKKVVIMAQKMDVNIVGVVENMSYVKCSKCGEKLRVFSKKSAEEQAKYLGIPLLAEMPINLDLVDSLEKGEAEKFANDYEDYKILLENFNNNIK</sequence>
<dbReference type="Proteomes" id="UP000175744">
    <property type="component" value="Unassembled WGS sequence"/>
</dbReference>
<dbReference type="PROSITE" id="PS01215">
    <property type="entry name" value="MRP"/>
    <property type="match status" value="1"/>
</dbReference>
<dbReference type="GO" id="GO:0005524">
    <property type="term" value="F:ATP binding"/>
    <property type="evidence" value="ECO:0007669"/>
    <property type="project" value="UniProtKB-UniRule"/>
</dbReference>
<keyword evidence="1 6" id="KW-0479">Metal-binding</keyword>
<dbReference type="OrthoDB" id="9809679at2"/>
<feature type="binding site" evidence="6">
    <location>
        <begin position="39"/>
        <end position="46"/>
    </location>
    <ligand>
        <name>ATP</name>
        <dbReference type="ChEBI" id="CHEBI:30616"/>
    </ligand>
</feature>
<dbReference type="STRING" id="1121290.CLAOCE_16430"/>
<organism evidence="7 8">
    <name type="scientific">Clostridium acetireducens DSM 10703</name>
    <dbReference type="NCBI Taxonomy" id="1121290"/>
    <lineage>
        <taxon>Bacteria</taxon>
        <taxon>Bacillati</taxon>
        <taxon>Bacillota</taxon>
        <taxon>Clostridia</taxon>
        <taxon>Eubacteriales</taxon>
        <taxon>Clostridiaceae</taxon>
        <taxon>Clostridium</taxon>
    </lineage>
</organism>
<dbReference type="PANTHER" id="PTHR42961">
    <property type="entry name" value="IRON-SULFUR PROTEIN NUBPL"/>
    <property type="match status" value="1"/>
</dbReference>
<keyword evidence="2 6" id="KW-0547">Nucleotide-binding</keyword>
<evidence type="ECO:0000313" key="8">
    <source>
        <dbReference type="Proteomes" id="UP000175744"/>
    </source>
</evidence>
<dbReference type="InterPro" id="IPR000808">
    <property type="entry name" value="Mrp-like_CS"/>
</dbReference>
<dbReference type="AlphaFoldDB" id="A0A1E8EXI4"/>
<keyword evidence="6" id="KW-0378">Hydrolase</keyword>
<evidence type="ECO:0000256" key="3">
    <source>
        <dbReference type="ARBA" id="ARBA00022840"/>
    </source>
</evidence>
<dbReference type="InterPro" id="IPR019591">
    <property type="entry name" value="Mrp/NBP35_ATP-bd"/>
</dbReference>
<evidence type="ECO:0000256" key="1">
    <source>
        <dbReference type="ARBA" id="ARBA00022723"/>
    </source>
</evidence>
<dbReference type="GO" id="GO:0016887">
    <property type="term" value="F:ATP hydrolysis activity"/>
    <property type="evidence" value="ECO:0007669"/>
    <property type="project" value="UniProtKB-UniRule"/>
</dbReference>
<dbReference type="PANTHER" id="PTHR42961:SF2">
    <property type="entry name" value="IRON-SULFUR PROTEIN NUBPL"/>
    <property type="match status" value="1"/>
</dbReference>
<keyword evidence="4 6" id="KW-0408">Iron</keyword>
<name>A0A1E8EXI4_9CLOT</name>
<comment type="similarity">
    <text evidence="6">Belongs to the Mrp/NBP35 ATP-binding proteins family.</text>
</comment>
<dbReference type="PATRIC" id="fig|1121290.3.peg.1632"/>
<comment type="caution">
    <text evidence="7">The sequence shown here is derived from an EMBL/GenBank/DDBJ whole genome shotgun (WGS) entry which is preliminary data.</text>
</comment>
<dbReference type="EMBL" id="LZFO01000025">
    <property type="protein sequence ID" value="OFI05485.1"/>
    <property type="molecule type" value="Genomic_DNA"/>
</dbReference>
<dbReference type="GO" id="GO:0140663">
    <property type="term" value="F:ATP-dependent FeS chaperone activity"/>
    <property type="evidence" value="ECO:0007669"/>
    <property type="project" value="InterPro"/>
</dbReference>
<evidence type="ECO:0000256" key="4">
    <source>
        <dbReference type="ARBA" id="ARBA00023004"/>
    </source>
</evidence>
<keyword evidence="5 6" id="KW-0411">Iron-sulfur</keyword>
<dbReference type="FunFam" id="3.40.50.300:FF:001119">
    <property type="entry name" value="Iron-sulfur cluster carrier protein"/>
    <property type="match status" value="1"/>
</dbReference>
<dbReference type="SUPFAM" id="SSF52540">
    <property type="entry name" value="P-loop containing nucleoside triphosphate hydrolases"/>
    <property type="match status" value="1"/>
</dbReference>
<evidence type="ECO:0000256" key="2">
    <source>
        <dbReference type="ARBA" id="ARBA00022741"/>
    </source>
</evidence>
<dbReference type="GO" id="GO:0016226">
    <property type="term" value="P:iron-sulfur cluster assembly"/>
    <property type="evidence" value="ECO:0007669"/>
    <property type="project" value="InterPro"/>
</dbReference>
<evidence type="ECO:0000313" key="7">
    <source>
        <dbReference type="EMBL" id="OFI05485.1"/>
    </source>
</evidence>
<dbReference type="GO" id="GO:0051539">
    <property type="term" value="F:4 iron, 4 sulfur cluster binding"/>
    <property type="evidence" value="ECO:0007669"/>
    <property type="project" value="TreeGrafter"/>
</dbReference>
<proteinExistence type="inferred from homology"/>
<reference evidence="7 8" key="1">
    <citation type="submission" date="2016-06" db="EMBL/GenBank/DDBJ databases">
        <title>Genome sequence of Clostridium acetireducens DSM 10703.</title>
        <authorList>
            <person name="Poehlein A."/>
            <person name="Fluechter S."/>
            <person name="Duerre P."/>
            <person name="Daniel R."/>
        </authorList>
    </citation>
    <scope>NUCLEOTIDE SEQUENCE [LARGE SCALE GENOMIC DNA]</scope>
    <source>
        <strain evidence="7 8">DSM 10703</strain>
    </source>
</reference>
<dbReference type="Pfam" id="PF10609">
    <property type="entry name" value="ParA"/>
    <property type="match status" value="1"/>
</dbReference>
<dbReference type="InterPro" id="IPR027417">
    <property type="entry name" value="P-loop_NTPase"/>
</dbReference>
<dbReference type="HAMAP" id="MF_02040">
    <property type="entry name" value="Mrp_NBP35"/>
    <property type="match status" value="1"/>
</dbReference>
<dbReference type="RefSeq" id="WP_070110615.1">
    <property type="nucleotide sequence ID" value="NZ_LZFO01000025.1"/>
</dbReference>
<dbReference type="Gene3D" id="3.40.50.300">
    <property type="entry name" value="P-loop containing nucleotide triphosphate hydrolases"/>
    <property type="match status" value="1"/>
</dbReference>
<dbReference type="InterPro" id="IPR033756">
    <property type="entry name" value="YlxH/NBP35"/>
</dbReference>
<dbReference type="CDD" id="cd02037">
    <property type="entry name" value="Mrp_NBP35"/>
    <property type="match status" value="1"/>
</dbReference>
<keyword evidence="8" id="KW-1185">Reference proteome</keyword>
<gene>
    <name evidence="7" type="primary">ylxH_2</name>
    <name evidence="7" type="ORF">CLOACE_16430</name>
</gene>
<keyword evidence="3 6" id="KW-0067">ATP-binding</keyword>
<evidence type="ECO:0000256" key="6">
    <source>
        <dbReference type="HAMAP-Rule" id="MF_02040"/>
    </source>
</evidence>
<comment type="subunit">
    <text evidence="6">Homodimer.</text>
</comment>
<accession>A0A1E8EXI4</accession>